<organism evidence="2 3">
    <name type="scientific">Punica granatum</name>
    <name type="common">Pomegranate</name>
    <dbReference type="NCBI Taxonomy" id="22663"/>
    <lineage>
        <taxon>Eukaryota</taxon>
        <taxon>Viridiplantae</taxon>
        <taxon>Streptophyta</taxon>
        <taxon>Embryophyta</taxon>
        <taxon>Tracheophyta</taxon>
        <taxon>Spermatophyta</taxon>
        <taxon>Magnoliopsida</taxon>
        <taxon>eudicotyledons</taxon>
        <taxon>Gunneridae</taxon>
        <taxon>Pentapetalae</taxon>
        <taxon>rosids</taxon>
        <taxon>malvids</taxon>
        <taxon>Myrtales</taxon>
        <taxon>Lythraceae</taxon>
        <taxon>Punica</taxon>
    </lineage>
</organism>
<accession>A0A218W613</accession>
<dbReference type="EMBL" id="MTKT01005379">
    <property type="protein sequence ID" value="OWM67671.1"/>
    <property type="molecule type" value="Genomic_DNA"/>
</dbReference>
<evidence type="ECO:0000313" key="3">
    <source>
        <dbReference type="Proteomes" id="UP000197138"/>
    </source>
</evidence>
<comment type="caution">
    <text evidence="2">The sequence shown here is derived from an EMBL/GenBank/DDBJ whole genome shotgun (WGS) entry which is preliminary data.</text>
</comment>
<feature type="compositionally biased region" description="Basic and acidic residues" evidence="1">
    <location>
        <begin position="97"/>
        <end position="107"/>
    </location>
</feature>
<protein>
    <submittedName>
        <fullName evidence="2">Uncharacterized protein</fullName>
    </submittedName>
</protein>
<dbReference type="Proteomes" id="UP000197138">
    <property type="component" value="Unassembled WGS sequence"/>
</dbReference>
<name>A0A218W613_PUNGR</name>
<dbReference type="AlphaFoldDB" id="A0A218W613"/>
<evidence type="ECO:0000256" key="1">
    <source>
        <dbReference type="SAM" id="MobiDB-lite"/>
    </source>
</evidence>
<reference evidence="3" key="1">
    <citation type="journal article" date="2017" name="Plant J.">
        <title>The pomegranate (Punica granatum L.) genome and the genomics of punicalagin biosynthesis.</title>
        <authorList>
            <person name="Qin G."/>
            <person name="Xu C."/>
            <person name="Ming R."/>
            <person name="Tang H."/>
            <person name="Guyot R."/>
            <person name="Kramer E.M."/>
            <person name="Hu Y."/>
            <person name="Yi X."/>
            <person name="Qi Y."/>
            <person name="Xu X."/>
            <person name="Gao Z."/>
            <person name="Pan H."/>
            <person name="Jian J."/>
            <person name="Tian Y."/>
            <person name="Yue Z."/>
            <person name="Xu Y."/>
        </authorList>
    </citation>
    <scope>NUCLEOTIDE SEQUENCE [LARGE SCALE GENOMIC DNA]</scope>
    <source>
        <strain evidence="3">cv. Dabenzi</strain>
    </source>
</reference>
<sequence length="118" mass="13192">MRLVRCCLLQPQGRLWVATSCSRVTCANETTTTCRQETICRGPVWSRAKDLTKLSAYGRAKAAANRSMLKRFKRKVKILTKLKERTGTPQLPPSQDGKIEKPEREGSGTRAAGRNSSR</sequence>
<gene>
    <name evidence="2" type="ORF">CDL15_Pgr024756</name>
</gene>
<proteinExistence type="predicted"/>
<evidence type="ECO:0000313" key="2">
    <source>
        <dbReference type="EMBL" id="OWM67671.1"/>
    </source>
</evidence>
<feature type="region of interest" description="Disordered" evidence="1">
    <location>
        <begin position="80"/>
        <end position="118"/>
    </location>
</feature>